<evidence type="ECO:0000313" key="2">
    <source>
        <dbReference type="Proteomes" id="UP000238479"/>
    </source>
</evidence>
<accession>A0A2P6PPQ7</accession>
<name>A0A2P6PPQ7_ROSCH</name>
<evidence type="ECO:0000313" key="1">
    <source>
        <dbReference type="EMBL" id="PRQ23923.1"/>
    </source>
</evidence>
<gene>
    <name evidence="1" type="ORF">RchiOBHm_Chr6g0266741</name>
</gene>
<dbReference type="EMBL" id="PDCK01000044">
    <property type="protein sequence ID" value="PRQ23923.1"/>
    <property type="molecule type" value="Genomic_DNA"/>
</dbReference>
<keyword evidence="2" id="KW-1185">Reference proteome</keyword>
<dbReference type="Gramene" id="PRQ23923">
    <property type="protein sequence ID" value="PRQ23923"/>
    <property type="gene ID" value="RchiOBHm_Chr6g0266741"/>
</dbReference>
<protein>
    <submittedName>
        <fullName evidence="1">Uncharacterized protein</fullName>
    </submittedName>
</protein>
<sequence length="84" mass="9206">MFALVEMWSNETKEQSQKDQTIQTLSANASASSSTDVVVNQAKGEMSSSTLLALVFSRVVRVNSLLTHYLSEASVSMLVDWFSS</sequence>
<reference evidence="1 2" key="1">
    <citation type="journal article" date="2018" name="Nat. Genet.">
        <title>The Rosa genome provides new insights in the design of modern roses.</title>
        <authorList>
            <person name="Bendahmane M."/>
        </authorList>
    </citation>
    <scope>NUCLEOTIDE SEQUENCE [LARGE SCALE GENOMIC DNA]</scope>
    <source>
        <strain evidence="2">cv. Old Blush</strain>
    </source>
</reference>
<comment type="caution">
    <text evidence="1">The sequence shown here is derived from an EMBL/GenBank/DDBJ whole genome shotgun (WGS) entry which is preliminary data.</text>
</comment>
<dbReference type="AlphaFoldDB" id="A0A2P6PPQ7"/>
<dbReference type="PANTHER" id="PTHR38222">
    <property type="entry name" value="TFIIS N-TERMINAL DOMAIN-CONTAINING PROTEIN"/>
    <property type="match status" value="1"/>
</dbReference>
<dbReference type="Proteomes" id="UP000238479">
    <property type="component" value="Chromosome 6"/>
</dbReference>
<dbReference type="PANTHER" id="PTHR38222:SF1">
    <property type="entry name" value="TFIIS N-TERMINAL DOMAIN-CONTAINING PROTEIN"/>
    <property type="match status" value="1"/>
</dbReference>
<proteinExistence type="predicted"/>
<organism evidence="1 2">
    <name type="scientific">Rosa chinensis</name>
    <name type="common">China rose</name>
    <dbReference type="NCBI Taxonomy" id="74649"/>
    <lineage>
        <taxon>Eukaryota</taxon>
        <taxon>Viridiplantae</taxon>
        <taxon>Streptophyta</taxon>
        <taxon>Embryophyta</taxon>
        <taxon>Tracheophyta</taxon>
        <taxon>Spermatophyta</taxon>
        <taxon>Magnoliopsida</taxon>
        <taxon>eudicotyledons</taxon>
        <taxon>Gunneridae</taxon>
        <taxon>Pentapetalae</taxon>
        <taxon>rosids</taxon>
        <taxon>fabids</taxon>
        <taxon>Rosales</taxon>
        <taxon>Rosaceae</taxon>
        <taxon>Rosoideae</taxon>
        <taxon>Rosoideae incertae sedis</taxon>
        <taxon>Rosa</taxon>
    </lineage>
</organism>